<comment type="caution">
    <text evidence="2">The sequence shown here is derived from an EMBL/GenBank/DDBJ whole genome shotgun (WGS) entry which is preliminary data.</text>
</comment>
<organism evidence="2 3">
    <name type="scientific">Prorocentrum cordatum</name>
    <dbReference type="NCBI Taxonomy" id="2364126"/>
    <lineage>
        <taxon>Eukaryota</taxon>
        <taxon>Sar</taxon>
        <taxon>Alveolata</taxon>
        <taxon>Dinophyceae</taxon>
        <taxon>Prorocentrales</taxon>
        <taxon>Prorocentraceae</taxon>
        <taxon>Prorocentrum</taxon>
    </lineage>
</organism>
<accession>A0ABN9VIU4</accession>
<evidence type="ECO:0000313" key="2">
    <source>
        <dbReference type="EMBL" id="CAK0873010.1"/>
    </source>
</evidence>
<evidence type="ECO:0000256" key="1">
    <source>
        <dbReference type="SAM" id="MobiDB-lite"/>
    </source>
</evidence>
<dbReference type="Proteomes" id="UP001189429">
    <property type="component" value="Unassembled WGS sequence"/>
</dbReference>
<reference evidence="2" key="1">
    <citation type="submission" date="2023-10" db="EMBL/GenBank/DDBJ databases">
        <authorList>
            <person name="Chen Y."/>
            <person name="Shah S."/>
            <person name="Dougan E. K."/>
            <person name="Thang M."/>
            <person name="Chan C."/>
        </authorList>
    </citation>
    <scope>NUCLEOTIDE SEQUENCE [LARGE SCALE GENOMIC DNA]</scope>
</reference>
<evidence type="ECO:0000313" key="3">
    <source>
        <dbReference type="Proteomes" id="UP001189429"/>
    </source>
</evidence>
<name>A0ABN9VIU4_9DINO</name>
<feature type="compositionally biased region" description="Gly residues" evidence="1">
    <location>
        <begin position="286"/>
        <end position="296"/>
    </location>
</feature>
<feature type="region of interest" description="Disordered" evidence="1">
    <location>
        <begin position="256"/>
        <end position="326"/>
    </location>
</feature>
<proteinExistence type="predicted"/>
<feature type="compositionally biased region" description="Basic and acidic residues" evidence="1">
    <location>
        <begin position="258"/>
        <end position="269"/>
    </location>
</feature>
<keyword evidence="3" id="KW-1185">Reference proteome</keyword>
<gene>
    <name evidence="2" type="ORF">PCOR1329_LOCUS58320</name>
</gene>
<dbReference type="EMBL" id="CAUYUJ010017227">
    <property type="protein sequence ID" value="CAK0873010.1"/>
    <property type="molecule type" value="Genomic_DNA"/>
</dbReference>
<sequence>MADVQTLDIGDPQILVRYEYDPLYRHHRVLLFRVGDDIWICPTRDHDLVREKLLCVRHEVYAHDPISGAMLAGSRRRAKLQGQVLGVVQVDTIERMVLVVAEPRSDKFGEIVDAAVMDDENRGRAFDQKEVAAIIGEEVFAQKIAASQVIDFKKDVKAQLGDIRTLGGHLDEANFPLSGVRGVKEFLESVASSPGSVASHQAEWQRLSGVGKGSAVIHVHRILCEAIRLMHSWDQVDLFAPASAELIVRLWIQTGEQKQNRKGDGKGSDGLDPANPKRRPRKPKGGNAGAAGGAGEEGQLLSGPRGRQRRQSERRESSPAADYNAG</sequence>
<protein>
    <submittedName>
        <fullName evidence="2">Uncharacterized protein</fullName>
    </submittedName>
</protein>